<evidence type="ECO:0000256" key="1">
    <source>
        <dbReference type="ARBA" id="ARBA00022801"/>
    </source>
</evidence>
<comment type="caution">
    <text evidence="3">The sequence shown here is derived from an EMBL/GenBank/DDBJ whole genome shotgun (WGS) entry which is preliminary data.</text>
</comment>
<evidence type="ECO:0000313" key="3">
    <source>
        <dbReference type="EMBL" id="KKQ01805.1"/>
    </source>
</evidence>
<dbReference type="Gene3D" id="3.40.50.850">
    <property type="entry name" value="Isochorismatase-like"/>
    <property type="match status" value="1"/>
</dbReference>
<keyword evidence="1 3" id="KW-0378">Hydrolase</keyword>
<dbReference type="Proteomes" id="UP000034344">
    <property type="component" value="Unassembled WGS sequence"/>
</dbReference>
<gene>
    <name evidence="3" type="ORF">US11_C0004G0075</name>
</gene>
<organism evidence="3 4">
    <name type="scientific">Candidatus Roizmanbacteria bacterium GW2011_GWA2_36_23</name>
    <dbReference type="NCBI Taxonomy" id="1618480"/>
    <lineage>
        <taxon>Bacteria</taxon>
        <taxon>Candidatus Roizmaniibacteriota</taxon>
    </lineage>
</organism>
<dbReference type="InterPro" id="IPR000868">
    <property type="entry name" value="Isochorismatase-like_dom"/>
</dbReference>
<dbReference type="STRING" id="1618480.US11_C0004G0075"/>
<dbReference type="InterPro" id="IPR036380">
    <property type="entry name" value="Isochorismatase-like_sf"/>
</dbReference>
<proteinExistence type="predicted"/>
<feature type="domain" description="Isochorismatase-like" evidence="2">
    <location>
        <begin position="10"/>
        <end position="181"/>
    </location>
</feature>
<sequence>MQKILQEKKALLVLDMINVYIYGDKPLIPIETRSLIVSNIKQAIKSARKNHIPIIYVNSAFRYTDPIFVKYINYRDQAIEGSPESDNIKELQPLKGDYILKKRGYDGFWESGLEKLLKDIKITQVFLTGCQTDCCVRETAVTAAHLGYDVYILQDCCQTSREFGQIAALRFMKTCVKGFLTVDKLKW</sequence>
<reference evidence="3 4" key="1">
    <citation type="journal article" date="2015" name="Nature">
        <title>rRNA introns, odd ribosomes, and small enigmatic genomes across a large radiation of phyla.</title>
        <authorList>
            <person name="Brown C.T."/>
            <person name="Hug L.A."/>
            <person name="Thomas B.C."/>
            <person name="Sharon I."/>
            <person name="Castelle C.J."/>
            <person name="Singh A."/>
            <person name="Wilkins M.J."/>
            <person name="Williams K.H."/>
            <person name="Banfield J.F."/>
        </authorList>
    </citation>
    <scope>NUCLEOTIDE SEQUENCE [LARGE SCALE GENOMIC DNA]</scope>
</reference>
<dbReference type="CDD" id="cd00431">
    <property type="entry name" value="cysteine_hydrolases"/>
    <property type="match status" value="1"/>
</dbReference>
<dbReference type="Pfam" id="PF00857">
    <property type="entry name" value="Isochorismatase"/>
    <property type="match status" value="1"/>
</dbReference>
<dbReference type="GO" id="GO:0016787">
    <property type="term" value="F:hydrolase activity"/>
    <property type="evidence" value="ECO:0007669"/>
    <property type="project" value="UniProtKB-KW"/>
</dbReference>
<dbReference type="PANTHER" id="PTHR43540:SF6">
    <property type="entry name" value="ISOCHORISMATASE-LIKE DOMAIN-CONTAINING PROTEIN"/>
    <property type="match status" value="1"/>
</dbReference>
<dbReference type="PANTHER" id="PTHR43540">
    <property type="entry name" value="PEROXYUREIDOACRYLATE/UREIDOACRYLATE AMIDOHYDROLASE-RELATED"/>
    <property type="match status" value="1"/>
</dbReference>
<name>A0A0G0EL12_9BACT</name>
<dbReference type="InterPro" id="IPR050272">
    <property type="entry name" value="Isochorismatase-like_hydrls"/>
</dbReference>
<evidence type="ECO:0000259" key="2">
    <source>
        <dbReference type="Pfam" id="PF00857"/>
    </source>
</evidence>
<dbReference type="SUPFAM" id="SSF52499">
    <property type="entry name" value="Isochorismatase-like hydrolases"/>
    <property type="match status" value="1"/>
</dbReference>
<dbReference type="AlphaFoldDB" id="A0A0G0EL12"/>
<dbReference type="EMBL" id="LBRS01000004">
    <property type="protein sequence ID" value="KKQ01805.1"/>
    <property type="molecule type" value="Genomic_DNA"/>
</dbReference>
<accession>A0A0G0EL12</accession>
<evidence type="ECO:0000313" key="4">
    <source>
        <dbReference type="Proteomes" id="UP000034344"/>
    </source>
</evidence>
<protein>
    <submittedName>
        <fullName evidence="3">Isochorismatase hydrolase</fullName>
    </submittedName>
</protein>